<evidence type="ECO:0000313" key="4">
    <source>
        <dbReference type="EMBL" id="WJZ82560.1"/>
    </source>
</evidence>
<dbReference type="PANTHER" id="PTHR12029:SF11">
    <property type="entry name" value="METHYLTRANSFERASE TARBP1-RELATED"/>
    <property type="match status" value="1"/>
</dbReference>
<accession>A0ABY9BI36</accession>
<dbReference type="PANTHER" id="PTHR12029">
    <property type="entry name" value="RNA METHYLTRANSFERASE"/>
    <property type="match status" value="1"/>
</dbReference>
<dbReference type="EMBL" id="CP126649">
    <property type="protein sequence ID" value="WJZ82560.1"/>
    <property type="molecule type" value="Genomic_DNA"/>
</dbReference>
<dbReference type="SUPFAM" id="SSF75217">
    <property type="entry name" value="alpha/beta knot"/>
    <property type="match status" value="1"/>
</dbReference>
<organism evidence="4 5">
    <name type="scientific">Vitis vinifera</name>
    <name type="common">Grape</name>
    <dbReference type="NCBI Taxonomy" id="29760"/>
    <lineage>
        <taxon>Eukaryota</taxon>
        <taxon>Viridiplantae</taxon>
        <taxon>Streptophyta</taxon>
        <taxon>Embryophyta</taxon>
        <taxon>Tracheophyta</taxon>
        <taxon>Spermatophyta</taxon>
        <taxon>Magnoliopsida</taxon>
        <taxon>eudicotyledons</taxon>
        <taxon>Gunneridae</taxon>
        <taxon>Pentapetalae</taxon>
        <taxon>rosids</taxon>
        <taxon>Vitales</taxon>
        <taxon>Vitaceae</taxon>
        <taxon>Viteae</taxon>
        <taxon>Vitis</taxon>
    </lineage>
</organism>
<proteinExistence type="predicted"/>
<dbReference type="Gene3D" id="3.40.1280.10">
    <property type="match status" value="1"/>
</dbReference>
<protein>
    <recommendedName>
        <fullName evidence="3">tRNA/rRNA methyltransferase SpoU type domain-containing protein</fullName>
    </recommendedName>
</protein>
<dbReference type="InterPro" id="IPR044748">
    <property type="entry name" value="Trm3/TARBP1_C"/>
</dbReference>
<gene>
    <name evidence="4" type="ORF">VitviT2T_002308</name>
</gene>
<reference evidence="4 5" key="1">
    <citation type="journal article" date="2023" name="Hortic Res">
        <title>The complete reference genome for grapevine (Vitis vinifera L.) genetics and breeding.</title>
        <authorList>
            <person name="Shi X."/>
            <person name="Cao S."/>
            <person name="Wang X."/>
            <person name="Huang S."/>
            <person name="Wang Y."/>
            <person name="Liu Z."/>
            <person name="Liu W."/>
            <person name="Leng X."/>
            <person name="Peng Y."/>
            <person name="Wang N."/>
            <person name="Wang Y."/>
            <person name="Ma Z."/>
            <person name="Xu X."/>
            <person name="Zhang F."/>
            <person name="Xue H."/>
            <person name="Zhong H."/>
            <person name="Wang Y."/>
            <person name="Zhang K."/>
            <person name="Velt A."/>
            <person name="Avia K."/>
            <person name="Holtgrawe D."/>
            <person name="Grimplet J."/>
            <person name="Matus J.T."/>
            <person name="Ware D."/>
            <person name="Wu X."/>
            <person name="Wang H."/>
            <person name="Liu C."/>
            <person name="Fang Y."/>
            <person name="Rustenholz C."/>
            <person name="Cheng Z."/>
            <person name="Xiao H."/>
            <person name="Zhou Y."/>
        </authorList>
    </citation>
    <scope>NUCLEOTIDE SEQUENCE [LARGE SCALE GENOMIC DNA]</scope>
    <source>
        <strain evidence="5">cv. Pinot noir / PN40024</strain>
        <tissue evidence="4">Leaf</tissue>
    </source>
</reference>
<dbReference type="CDD" id="cd18091">
    <property type="entry name" value="SpoU-like_TRM3-like"/>
    <property type="match status" value="1"/>
</dbReference>
<evidence type="ECO:0000259" key="3">
    <source>
        <dbReference type="Pfam" id="PF00588"/>
    </source>
</evidence>
<evidence type="ECO:0000256" key="1">
    <source>
        <dbReference type="ARBA" id="ARBA00022603"/>
    </source>
</evidence>
<dbReference type="InterPro" id="IPR029028">
    <property type="entry name" value="Alpha/beta_knot_MTases"/>
</dbReference>
<dbReference type="Pfam" id="PF00588">
    <property type="entry name" value="SpoU_methylase"/>
    <property type="match status" value="1"/>
</dbReference>
<dbReference type="InterPro" id="IPR029026">
    <property type="entry name" value="tRNA_m1G_MTases_N"/>
</dbReference>
<keyword evidence="2" id="KW-0808">Transferase</keyword>
<keyword evidence="5" id="KW-1185">Reference proteome</keyword>
<sequence>MASLVSSLSNSFRQVPQAGIPAMLDCILAATASSPSSLFALLLDAFHDLTKDIAKDGKKLDSDQCNHVSSFVCGVCHLLEKSGVNSDAFQSFTWKCFIPLMKIVHACDREMLNQTTESFVDVVIKTNSWGVLEETLVPFLIRSVGLSMGMLQNEESAIYQWTGSSVSQVSIQQQNYSDMIEESMFPLSLPISCHILTSILDAALQSHPEAPTTNLILANECCYAENFAGHLLWDLCNISVQLLSQSWEHRSCTISFLLPLIFKAFVSHKTFEISAHGKTYVLSRTCFLKEIWSCCKALFSLGTLERRDAYTVLSLYLSSTEGCEDVNASDKAKEFDIRAESEFWGEIKRGLVDKEGLVRKQSLHILKTILDVNEGSQCYPGVPEKVSHQKNSSPRGMTKRGRWADKEAKSLGVGKICQSVDLFLTSQQRWLAFILLYEMLEEYGTHLVEAAWNHQITLLLHFSFPNNSVNSLNGEIFQNQMSSLEEIFNWLSILWERGLCHDNPQVRCLIMQSFLGIEWKKHRDFAKSVPESFVFGSFMQALNDPVHHKDFGVKGVYSSRTIDGATRFLQQYTSYLNARGQIAFLSNLASIAKQQSFGRAGLMSLAECIASAANDCQTEWCEDAGPNIVQEESASESVSHNDKTVLLDALRFVVECSKQHFNPNYRLRVCERVLEAAASMVCTFNVPLEVLLHFISALPREFTDCGGSLRVKVHQWLLGCGKKHCDADCCSTKMMLLESFYDFPKRFISCHQLVDAFVTYDDEDLDAWGYEAKRWTRVFFLVIKEEQDLVPILKFIQMYGTKIFRAINNVEWVTMKFLIFTLSLVQELQIMQERTADCSVKVRTKSEFGFAESINQLCSSEASIATEKFVNVFVYILEELVTYANLSCSIFWSGVATEDGNLPCSIKGKLGGPSQRRLPLSTSTSVLQAIMSMKTVASISSWCVQLKSDASLNLAFNFLWKSFWKIISCTTCDSEIGAEIHLAAYEALAPVLKAVISVFSPLALDLTGENDKSMLQKAEGKPLLDSLVLTFLQDINSLLGFGALARTRRAILMNWKWHCLESLLSIPYYALKNGVHLEPCATFFSDAAARRIFSDLVESLENAGEGSVLPMLRSVRLALGLFTSGKLGSVVSSCHGVDAQMMWHLVRSSWILHVSCNKRRVAPIAALLSAVLHSSVFNDEGMHVTDNGPGPLKWFVEKILEEGAKSPRTIRLAALHLSGLWLSNPQTIKYYMKELKLLTLYGSVAFDEDFEAELAENHDARNEVSLLAKSPDPELTEIFINTELYARVSVAVLFCKLADLADMVGPINENDDCHAAIESGKLFLLELLDSVVNDTDLSKELYKKYSRIHRHKIRAWQMICVLSRFIHQDIVQRVSCFLHISLYRNNLPSVRQYLETFAIHIYLKFPSLVVDQLVPILQDYDMRPQALSSYVFIAANVILHAPEAVRFRHLDELLPPIIPLLTSHHHSLRGFTQLLVYQIFCKLFPVDSGVSEILSLEKRCFKDLKLYLEKNTDCIRLRKSMAGFLDAFDPYNSVTPSGIFTDRVEELEFECVPTSLMEQVVTFLNDVREDLRCAMAKDMVTIKNERLCVDEDSNCAEISVDTNKEKLLTLMPKDISVDFQKKITLGKHEKQDTSSRSFLDSNETCKPLLEIEKEDQLLDQLLQSRSVAMERIRSSQQHFILVASLIDRIPNLAGLARTCEVFKAAGLAIADTNILHDKQFQLISVTAEKWVPIVEVPVSSVKIFLEKKKQEGFSILGLEQTANSVPLDKYIFPKKIVLVLGREKEGIPVDIIHILDGCIEIPQLGVVRSLNVHVSGAIALWEYTRQQRCQ</sequence>
<name>A0ABY9BI36_VITVI</name>
<evidence type="ECO:0000313" key="5">
    <source>
        <dbReference type="Proteomes" id="UP001227230"/>
    </source>
</evidence>
<dbReference type="Proteomes" id="UP001227230">
    <property type="component" value="Chromosome 2"/>
</dbReference>
<dbReference type="InterPro" id="IPR045330">
    <property type="entry name" value="TRM3/TARBP1"/>
</dbReference>
<keyword evidence="1" id="KW-0489">Methyltransferase</keyword>
<evidence type="ECO:0000256" key="2">
    <source>
        <dbReference type="ARBA" id="ARBA00022679"/>
    </source>
</evidence>
<feature type="domain" description="tRNA/rRNA methyltransferase SpoU type" evidence="3">
    <location>
        <begin position="1679"/>
        <end position="1821"/>
    </location>
</feature>
<dbReference type="InterPro" id="IPR001537">
    <property type="entry name" value="SpoU_MeTrfase"/>
</dbReference>